<organism evidence="2 3">
    <name type="scientific">Monoraphidium neglectum</name>
    <dbReference type="NCBI Taxonomy" id="145388"/>
    <lineage>
        <taxon>Eukaryota</taxon>
        <taxon>Viridiplantae</taxon>
        <taxon>Chlorophyta</taxon>
        <taxon>core chlorophytes</taxon>
        <taxon>Chlorophyceae</taxon>
        <taxon>CS clade</taxon>
        <taxon>Sphaeropleales</taxon>
        <taxon>Selenastraceae</taxon>
        <taxon>Monoraphidium</taxon>
    </lineage>
</organism>
<proteinExistence type="predicted"/>
<protein>
    <recommendedName>
        <fullName evidence="4">EGF-like domain-containing protein</fullName>
    </recommendedName>
</protein>
<feature type="chain" id="PRO_5002245448" description="EGF-like domain-containing protein" evidence="1">
    <location>
        <begin position="19"/>
        <end position="210"/>
    </location>
</feature>
<dbReference type="Proteomes" id="UP000054498">
    <property type="component" value="Unassembled WGS sequence"/>
</dbReference>
<dbReference type="AlphaFoldDB" id="A0A0D2K520"/>
<keyword evidence="3" id="KW-1185">Reference proteome</keyword>
<dbReference type="KEGG" id="mng:MNEG_1583"/>
<evidence type="ECO:0000313" key="2">
    <source>
        <dbReference type="EMBL" id="KIY91218.1"/>
    </source>
</evidence>
<accession>A0A0D2K520</accession>
<sequence>MSMLLVVLLCAASVAAAAAPTPAAAHKHAEDKAKRPSALQPSLTVVNHTEGGINVRVCAGSKGGSGGFSVQWLSEDHYSANGNAWPKNPKNPDICHGRFEARPTSRFNLKPNGCAIVGVGDAFVPESGASVDCPRILPINKKWRLRASTKTVTRTIINPYAQPSETIEATTLSCRHDLTIGCQANEKCVLTPLGRKCACKVERSPGVCAP</sequence>
<dbReference type="EMBL" id="KK106938">
    <property type="protein sequence ID" value="KIY91218.1"/>
    <property type="molecule type" value="Genomic_DNA"/>
</dbReference>
<evidence type="ECO:0000313" key="3">
    <source>
        <dbReference type="Proteomes" id="UP000054498"/>
    </source>
</evidence>
<name>A0A0D2K520_9CHLO</name>
<keyword evidence="1" id="KW-0732">Signal</keyword>
<feature type="signal peptide" evidence="1">
    <location>
        <begin position="1"/>
        <end position="18"/>
    </location>
</feature>
<evidence type="ECO:0000256" key="1">
    <source>
        <dbReference type="SAM" id="SignalP"/>
    </source>
</evidence>
<evidence type="ECO:0008006" key="4">
    <source>
        <dbReference type="Google" id="ProtNLM"/>
    </source>
</evidence>
<gene>
    <name evidence="2" type="ORF">MNEG_1583</name>
</gene>
<reference evidence="2 3" key="1">
    <citation type="journal article" date="2013" name="BMC Genomics">
        <title>Reconstruction of the lipid metabolism for the microalga Monoraphidium neglectum from its genome sequence reveals characteristics suitable for biofuel production.</title>
        <authorList>
            <person name="Bogen C."/>
            <person name="Al-Dilaimi A."/>
            <person name="Albersmeier A."/>
            <person name="Wichmann J."/>
            <person name="Grundmann M."/>
            <person name="Rupp O."/>
            <person name="Lauersen K.J."/>
            <person name="Blifernez-Klassen O."/>
            <person name="Kalinowski J."/>
            <person name="Goesmann A."/>
            <person name="Mussgnug J.H."/>
            <person name="Kruse O."/>
        </authorList>
    </citation>
    <scope>NUCLEOTIDE SEQUENCE [LARGE SCALE GENOMIC DNA]</scope>
    <source>
        <strain evidence="2 3">SAG 48.87</strain>
    </source>
</reference>
<dbReference type="GeneID" id="25733529"/>
<dbReference type="RefSeq" id="XP_013890238.1">
    <property type="nucleotide sequence ID" value="XM_014034784.1"/>
</dbReference>